<evidence type="ECO:0000256" key="1">
    <source>
        <dbReference type="ARBA" id="ARBA00023015"/>
    </source>
</evidence>
<dbReference type="InterPro" id="IPR036390">
    <property type="entry name" value="WH_DNA-bd_sf"/>
</dbReference>
<evidence type="ECO:0000259" key="4">
    <source>
        <dbReference type="PROSITE" id="PS50949"/>
    </source>
</evidence>
<dbReference type="Gene3D" id="1.20.120.530">
    <property type="entry name" value="GntR ligand-binding domain-like"/>
    <property type="match status" value="1"/>
</dbReference>
<protein>
    <submittedName>
        <fullName evidence="5">GntR family transcriptional regulator</fullName>
    </submittedName>
</protein>
<keyword evidence="6" id="KW-1185">Reference proteome</keyword>
<evidence type="ECO:0000313" key="6">
    <source>
        <dbReference type="Proteomes" id="UP000245390"/>
    </source>
</evidence>
<dbReference type="InterPro" id="IPR000524">
    <property type="entry name" value="Tscrpt_reg_HTH_GntR"/>
</dbReference>
<feature type="domain" description="HTH gntR-type" evidence="4">
    <location>
        <begin position="19"/>
        <end position="87"/>
    </location>
</feature>
<dbReference type="PROSITE" id="PS50949">
    <property type="entry name" value="HTH_GNTR"/>
    <property type="match status" value="1"/>
</dbReference>
<proteinExistence type="predicted"/>
<comment type="caution">
    <text evidence="5">The sequence shown here is derived from an EMBL/GenBank/DDBJ whole genome shotgun (WGS) entry which is preliminary data.</text>
</comment>
<dbReference type="AlphaFoldDB" id="A0A316GGA3"/>
<keyword evidence="1" id="KW-0805">Transcription regulation</keyword>
<dbReference type="Proteomes" id="UP000245390">
    <property type="component" value="Unassembled WGS sequence"/>
</dbReference>
<reference evidence="5 6" key="1">
    <citation type="submission" date="2018-05" db="EMBL/GenBank/DDBJ databases">
        <title>Genomic Encyclopedia of Type Strains, Phase IV (KMG-IV): sequencing the most valuable type-strain genomes for metagenomic binning, comparative biology and taxonomic classification.</title>
        <authorList>
            <person name="Goeker M."/>
        </authorList>
    </citation>
    <scope>NUCLEOTIDE SEQUENCE [LARGE SCALE GENOMIC DNA]</scope>
    <source>
        <strain evidence="5 6">DSM 103371</strain>
    </source>
</reference>
<dbReference type="SUPFAM" id="SSF48008">
    <property type="entry name" value="GntR ligand-binding domain-like"/>
    <property type="match status" value="1"/>
</dbReference>
<dbReference type="RefSeq" id="WP_109757827.1">
    <property type="nucleotide sequence ID" value="NZ_QGGV01000001.1"/>
</dbReference>
<dbReference type="GO" id="GO:0003677">
    <property type="term" value="F:DNA binding"/>
    <property type="evidence" value="ECO:0007669"/>
    <property type="project" value="UniProtKB-KW"/>
</dbReference>
<dbReference type="SMART" id="SM00345">
    <property type="entry name" value="HTH_GNTR"/>
    <property type="match status" value="1"/>
</dbReference>
<dbReference type="EMBL" id="QGGV01000001">
    <property type="protein sequence ID" value="PWK58996.1"/>
    <property type="molecule type" value="Genomic_DNA"/>
</dbReference>
<dbReference type="OrthoDB" id="9028214at2"/>
<name>A0A316GGA3_9RHOB</name>
<dbReference type="InterPro" id="IPR011711">
    <property type="entry name" value="GntR_C"/>
</dbReference>
<dbReference type="InterPro" id="IPR036388">
    <property type="entry name" value="WH-like_DNA-bd_sf"/>
</dbReference>
<dbReference type="Pfam" id="PF00392">
    <property type="entry name" value="GntR"/>
    <property type="match status" value="1"/>
</dbReference>
<accession>A0A316GGA3</accession>
<sequence length="245" mass="27198">MPYGQSPIGRVVTLAEDGRSLTDRLRDTLAARIEADRLKPGDRLPTERELIAEFGVSRTVVRDALSRLREQGLVESRQGSGVYVRDGLLPPSRAESIATLSGIIQTIEVRAAIEIEAARLASVRASSEQRKVIGARFEALRTAEMGVAAETADLAFHRSIAHATNNTRFEEFFDFLGGRTIPRAELRARRSLDIPEGLDRVLLEEHRRIRDAILANDAEAAGEAMRYHLTTSRERYAALIRARQG</sequence>
<dbReference type="GO" id="GO:0003700">
    <property type="term" value="F:DNA-binding transcription factor activity"/>
    <property type="evidence" value="ECO:0007669"/>
    <property type="project" value="InterPro"/>
</dbReference>
<dbReference type="SMART" id="SM00895">
    <property type="entry name" value="FCD"/>
    <property type="match status" value="1"/>
</dbReference>
<evidence type="ECO:0000256" key="2">
    <source>
        <dbReference type="ARBA" id="ARBA00023125"/>
    </source>
</evidence>
<dbReference type="Gene3D" id="1.10.10.10">
    <property type="entry name" value="Winged helix-like DNA-binding domain superfamily/Winged helix DNA-binding domain"/>
    <property type="match status" value="1"/>
</dbReference>
<evidence type="ECO:0000256" key="3">
    <source>
        <dbReference type="ARBA" id="ARBA00023163"/>
    </source>
</evidence>
<dbReference type="SUPFAM" id="SSF46785">
    <property type="entry name" value="Winged helix' DNA-binding domain"/>
    <property type="match status" value="1"/>
</dbReference>
<dbReference type="KEGG" id="salo:EF888_05520"/>
<gene>
    <name evidence="5" type="ORF">C8D95_101817</name>
</gene>
<organism evidence="5 6">
    <name type="scientific">Silicimonas algicola</name>
    <dbReference type="NCBI Taxonomy" id="1826607"/>
    <lineage>
        <taxon>Bacteria</taxon>
        <taxon>Pseudomonadati</taxon>
        <taxon>Pseudomonadota</taxon>
        <taxon>Alphaproteobacteria</taxon>
        <taxon>Rhodobacterales</taxon>
        <taxon>Paracoccaceae</taxon>
    </lineage>
</organism>
<dbReference type="PRINTS" id="PR00035">
    <property type="entry name" value="HTHGNTR"/>
</dbReference>
<dbReference type="InterPro" id="IPR008920">
    <property type="entry name" value="TF_FadR/GntR_C"/>
</dbReference>
<dbReference type="PANTHER" id="PTHR43537">
    <property type="entry name" value="TRANSCRIPTIONAL REGULATOR, GNTR FAMILY"/>
    <property type="match status" value="1"/>
</dbReference>
<dbReference type="Pfam" id="PF07729">
    <property type="entry name" value="FCD"/>
    <property type="match status" value="1"/>
</dbReference>
<keyword evidence="2" id="KW-0238">DNA-binding</keyword>
<evidence type="ECO:0000313" key="5">
    <source>
        <dbReference type="EMBL" id="PWK58996.1"/>
    </source>
</evidence>
<dbReference type="CDD" id="cd07377">
    <property type="entry name" value="WHTH_GntR"/>
    <property type="match status" value="1"/>
</dbReference>
<keyword evidence="3" id="KW-0804">Transcription</keyword>
<dbReference type="PANTHER" id="PTHR43537:SF44">
    <property type="entry name" value="GNTR FAMILY REGULATORY PROTEIN"/>
    <property type="match status" value="1"/>
</dbReference>